<organism evidence="1 3">
    <name type="scientific">Pediococcus ethanolidurans</name>
    <dbReference type="NCBI Taxonomy" id="319653"/>
    <lineage>
        <taxon>Bacteria</taxon>
        <taxon>Bacillati</taxon>
        <taxon>Bacillota</taxon>
        <taxon>Bacilli</taxon>
        <taxon>Lactobacillales</taxon>
        <taxon>Lactobacillaceae</taxon>
        <taxon>Pediococcus</taxon>
    </lineage>
</organism>
<dbReference type="GeneID" id="76043217"/>
<evidence type="ECO:0008006" key="5">
    <source>
        <dbReference type="Google" id="ProtNLM"/>
    </source>
</evidence>
<reference evidence="1 3" key="1">
    <citation type="journal article" date="2015" name="Genome Announc.">
        <title>Expanding the biotechnology potential of lactobacilli through comparative genomics of 213 strains and associated genera.</title>
        <authorList>
            <person name="Sun Z."/>
            <person name="Harris H.M."/>
            <person name="McCann A."/>
            <person name="Guo C."/>
            <person name="Argimon S."/>
            <person name="Zhang W."/>
            <person name="Yang X."/>
            <person name="Jeffery I.B."/>
            <person name="Cooney J.C."/>
            <person name="Kagawa T.F."/>
            <person name="Liu W."/>
            <person name="Song Y."/>
            <person name="Salvetti E."/>
            <person name="Wrobel A."/>
            <person name="Rasinkangas P."/>
            <person name="Parkhill J."/>
            <person name="Rea M.C."/>
            <person name="O'Sullivan O."/>
            <person name="Ritari J."/>
            <person name="Douillard F.P."/>
            <person name="Paul Ross R."/>
            <person name="Yang R."/>
            <person name="Briner A.E."/>
            <person name="Felis G.E."/>
            <person name="de Vos W.M."/>
            <person name="Barrangou R."/>
            <person name="Klaenhammer T.R."/>
            <person name="Caufield P.W."/>
            <person name="Cui Y."/>
            <person name="Zhang H."/>
            <person name="O'Toole P.W."/>
        </authorList>
    </citation>
    <scope>NUCLEOTIDE SEQUENCE [LARGE SCALE GENOMIC DNA]</scope>
    <source>
        <strain evidence="1 3">DSM 22301</strain>
    </source>
</reference>
<dbReference type="EMBL" id="FOGK01000002">
    <property type="protein sequence ID" value="SER17230.1"/>
    <property type="molecule type" value="Genomic_DNA"/>
</dbReference>
<evidence type="ECO:0000313" key="1">
    <source>
        <dbReference type="EMBL" id="KRN82907.1"/>
    </source>
</evidence>
<reference evidence="2 4" key="2">
    <citation type="submission" date="2016-10" db="EMBL/GenBank/DDBJ databases">
        <authorList>
            <person name="Varghese N."/>
            <person name="Submissions S."/>
        </authorList>
    </citation>
    <scope>NUCLEOTIDE SEQUENCE [LARGE SCALE GENOMIC DNA]</scope>
    <source>
        <strain evidence="2 4">CGMCC 1.3889</strain>
    </source>
</reference>
<sequence length="121" mass="12586">MAKDLNLTDSSPTSVKTGDTSTTFLMQLTVDGNSYDVSQATALSIVIADSNNKTIDSINVTPSTVDTPEDGVIPVPFNADIMGKLTAGSYNVEAHVTDANGVNIFPSQGFMSIVINESLGG</sequence>
<dbReference type="AlphaFoldDB" id="A0A0R2K0L1"/>
<gene>
    <name evidence="1" type="ORF">IV87_GL001861</name>
    <name evidence="2" type="ORF">SAMN04487973_102135</name>
</gene>
<dbReference type="PATRIC" id="fig|319653.3.peg.1894"/>
<keyword evidence="4" id="KW-1185">Reference proteome</keyword>
<protein>
    <recommendedName>
        <fullName evidence="5">BppU N-terminal domain-containing protein</fullName>
    </recommendedName>
</protein>
<evidence type="ECO:0000313" key="2">
    <source>
        <dbReference type="EMBL" id="SER17230.1"/>
    </source>
</evidence>
<name>A0A0R2K0L1_9LACO</name>
<comment type="caution">
    <text evidence="1">The sequence shown here is derived from an EMBL/GenBank/DDBJ whole genome shotgun (WGS) entry which is preliminary data.</text>
</comment>
<proteinExistence type="predicted"/>
<dbReference type="Proteomes" id="UP000182818">
    <property type="component" value="Unassembled WGS sequence"/>
</dbReference>
<dbReference type="STRING" id="319653.SAMN04487973_102135"/>
<evidence type="ECO:0000313" key="4">
    <source>
        <dbReference type="Proteomes" id="UP000182818"/>
    </source>
</evidence>
<accession>A0A0R2K0L1</accession>
<dbReference type="RefSeq" id="WP_057805619.1">
    <property type="nucleotide sequence ID" value="NZ_BJYP01000011.1"/>
</dbReference>
<dbReference type="EMBL" id="JQBY01000006">
    <property type="protein sequence ID" value="KRN82907.1"/>
    <property type="molecule type" value="Genomic_DNA"/>
</dbReference>
<evidence type="ECO:0000313" key="3">
    <source>
        <dbReference type="Proteomes" id="UP000051749"/>
    </source>
</evidence>
<dbReference type="Proteomes" id="UP000051749">
    <property type="component" value="Unassembled WGS sequence"/>
</dbReference>